<keyword evidence="4" id="KW-1003">Cell membrane</keyword>
<evidence type="ECO:0000256" key="5">
    <source>
        <dbReference type="ARBA" id="ARBA00022617"/>
    </source>
</evidence>
<evidence type="ECO:0000256" key="12">
    <source>
        <dbReference type="ARBA" id="ARBA00037975"/>
    </source>
</evidence>
<accession>A0A5E5P310</accession>
<evidence type="ECO:0000256" key="4">
    <source>
        <dbReference type="ARBA" id="ARBA00022475"/>
    </source>
</evidence>
<dbReference type="EMBL" id="CABPSX010000003">
    <property type="protein sequence ID" value="VVG70962.1"/>
    <property type="molecule type" value="Genomic_DNA"/>
</dbReference>
<sequence>MDGMVKKRTEFDLVAKAFHWGMALLLVVQYTVAWTMPHIGKGTLPVGLVAWHLSIGTALLAMLLARLLWRLSHPVNHVSTSPLLNALAGAGHISLYLLLLAVPVMGWVNASSRGYDARLFGSVPLPSLSTTGSALGHSMGDIHVYASYALIGFVALHVLAALYHHWVLKDGVLQRMLPLRRSGQR</sequence>
<dbReference type="InterPro" id="IPR011577">
    <property type="entry name" value="Cyt_b561_bac/Ni-Hgenase"/>
</dbReference>
<protein>
    <submittedName>
        <fullName evidence="15">Cytochrome B561</fullName>
    </submittedName>
</protein>
<evidence type="ECO:0000256" key="3">
    <source>
        <dbReference type="ARBA" id="ARBA00022448"/>
    </source>
</evidence>
<evidence type="ECO:0000256" key="8">
    <source>
        <dbReference type="ARBA" id="ARBA00022982"/>
    </source>
</evidence>
<gene>
    <name evidence="15" type="ORF">PAP18089_01934</name>
</gene>
<dbReference type="PANTHER" id="PTHR30529:SF1">
    <property type="entry name" value="CYTOCHROME B561 HOMOLOG 2"/>
    <property type="match status" value="1"/>
</dbReference>
<dbReference type="AlphaFoldDB" id="A0A5E5P310"/>
<feature type="transmembrane region" description="Helical" evidence="13">
    <location>
        <begin position="17"/>
        <end position="36"/>
    </location>
</feature>
<keyword evidence="9 13" id="KW-1133">Transmembrane helix</keyword>
<dbReference type="GO" id="GO:0046872">
    <property type="term" value="F:metal ion binding"/>
    <property type="evidence" value="ECO:0007669"/>
    <property type="project" value="UniProtKB-KW"/>
</dbReference>
<dbReference type="GeneID" id="47013241"/>
<comment type="subcellular location">
    <subcellularLocation>
        <location evidence="2">Cell membrane</location>
        <topology evidence="2">Multi-pass membrane protein</topology>
    </subcellularLocation>
</comment>
<feature type="domain" description="Cytochrome b561 bacterial/Ni-hydrogenase" evidence="14">
    <location>
        <begin position="11"/>
        <end position="178"/>
    </location>
</feature>
<name>A0A5E5P310_9BURK</name>
<dbReference type="InterPro" id="IPR016174">
    <property type="entry name" value="Di-haem_cyt_TM"/>
</dbReference>
<reference evidence="15 16" key="1">
    <citation type="submission" date="2019-08" db="EMBL/GenBank/DDBJ databases">
        <authorList>
            <person name="Peeters C."/>
        </authorList>
    </citation>
    <scope>NUCLEOTIDE SEQUENCE [LARGE SCALE GENOMIC DNA]</scope>
    <source>
        <strain evidence="15 16">LMG 18089</strain>
    </source>
</reference>
<dbReference type="InterPro" id="IPR052168">
    <property type="entry name" value="Cytochrome_b561_oxidase"/>
</dbReference>
<feature type="transmembrane region" description="Helical" evidence="13">
    <location>
        <begin position="145"/>
        <end position="166"/>
    </location>
</feature>
<dbReference type="SUPFAM" id="SSF81342">
    <property type="entry name" value="Transmembrane di-heme cytochromes"/>
    <property type="match status" value="1"/>
</dbReference>
<dbReference type="PANTHER" id="PTHR30529">
    <property type="entry name" value="CYTOCHROME B561"/>
    <property type="match status" value="1"/>
</dbReference>
<proteinExistence type="inferred from homology"/>
<keyword evidence="10" id="KW-0408">Iron</keyword>
<evidence type="ECO:0000256" key="13">
    <source>
        <dbReference type="SAM" id="Phobius"/>
    </source>
</evidence>
<organism evidence="15 16">
    <name type="scientific">Pandoraea apista</name>
    <dbReference type="NCBI Taxonomy" id="93218"/>
    <lineage>
        <taxon>Bacteria</taxon>
        <taxon>Pseudomonadati</taxon>
        <taxon>Pseudomonadota</taxon>
        <taxon>Betaproteobacteria</taxon>
        <taxon>Burkholderiales</taxon>
        <taxon>Burkholderiaceae</taxon>
        <taxon>Pandoraea</taxon>
    </lineage>
</organism>
<keyword evidence="6 13" id="KW-0812">Transmembrane</keyword>
<evidence type="ECO:0000256" key="2">
    <source>
        <dbReference type="ARBA" id="ARBA00004651"/>
    </source>
</evidence>
<evidence type="ECO:0000256" key="11">
    <source>
        <dbReference type="ARBA" id="ARBA00023136"/>
    </source>
</evidence>
<feature type="transmembrane region" description="Helical" evidence="13">
    <location>
        <begin position="48"/>
        <end position="69"/>
    </location>
</feature>
<evidence type="ECO:0000256" key="9">
    <source>
        <dbReference type="ARBA" id="ARBA00022989"/>
    </source>
</evidence>
<keyword evidence="5" id="KW-0349">Heme</keyword>
<dbReference type="RefSeq" id="WP_042112766.1">
    <property type="nucleotide sequence ID" value="NZ_CABPSX010000003.1"/>
</dbReference>
<dbReference type="GO" id="GO:0022904">
    <property type="term" value="P:respiratory electron transport chain"/>
    <property type="evidence" value="ECO:0007669"/>
    <property type="project" value="InterPro"/>
</dbReference>
<dbReference type="GO" id="GO:0005886">
    <property type="term" value="C:plasma membrane"/>
    <property type="evidence" value="ECO:0007669"/>
    <property type="project" value="UniProtKB-SubCell"/>
</dbReference>
<evidence type="ECO:0000313" key="15">
    <source>
        <dbReference type="EMBL" id="VVG70962.1"/>
    </source>
</evidence>
<feature type="transmembrane region" description="Helical" evidence="13">
    <location>
        <begin position="89"/>
        <end position="108"/>
    </location>
</feature>
<keyword evidence="11 13" id="KW-0472">Membrane</keyword>
<dbReference type="Proteomes" id="UP000364291">
    <property type="component" value="Unassembled WGS sequence"/>
</dbReference>
<dbReference type="Pfam" id="PF01292">
    <property type="entry name" value="Ni_hydr_CYTB"/>
    <property type="match status" value="1"/>
</dbReference>
<evidence type="ECO:0000313" key="16">
    <source>
        <dbReference type="Proteomes" id="UP000364291"/>
    </source>
</evidence>
<keyword evidence="3" id="KW-0813">Transport</keyword>
<evidence type="ECO:0000256" key="7">
    <source>
        <dbReference type="ARBA" id="ARBA00022723"/>
    </source>
</evidence>
<evidence type="ECO:0000256" key="1">
    <source>
        <dbReference type="ARBA" id="ARBA00001970"/>
    </source>
</evidence>
<comment type="similarity">
    <text evidence="12">Belongs to the cytochrome b561 family.</text>
</comment>
<dbReference type="GO" id="GO:0020037">
    <property type="term" value="F:heme binding"/>
    <property type="evidence" value="ECO:0007669"/>
    <property type="project" value="TreeGrafter"/>
</dbReference>
<comment type="cofactor">
    <cofactor evidence="1">
        <name>heme b</name>
        <dbReference type="ChEBI" id="CHEBI:60344"/>
    </cofactor>
</comment>
<dbReference type="KEGG" id="papi:SG18_03910"/>
<keyword evidence="8" id="KW-0249">Electron transport</keyword>
<keyword evidence="7" id="KW-0479">Metal-binding</keyword>
<evidence type="ECO:0000256" key="6">
    <source>
        <dbReference type="ARBA" id="ARBA00022692"/>
    </source>
</evidence>
<evidence type="ECO:0000256" key="10">
    <source>
        <dbReference type="ARBA" id="ARBA00023004"/>
    </source>
</evidence>
<evidence type="ECO:0000259" key="14">
    <source>
        <dbReference type="Pfam" id="PF01292"/>
    </source>
</evidence>
<dbReference type="GO" id="GO:0009055">
    <property type="term" value="F:electron transfer activity"/>
    <property type="evidence" value="ECO:0007669"/>
    <property type="project" value="InterPro"/>
</dbReference>